<dbReference type="PROSITE" id="PS51186">
    <property type="entry name" value="GNAT"/>
    <property type="match status" value="1"/>
</dbReference>
<dbReference type="Pfam" id="PF00583">
    <property type="entry name" value="Acetyltransf_1"/>
    <property type="match status" value="1"/>
</dbReference>
<gene>
    <name evidence="2" type="ORF">I568_01393</name>
</gene>
<comment type="caution">
    <text evidence="2">The sequence shown here is derived from an EMBL/GenBank/DDBJ whole genome shotgun (WGS) entry which is preliminary data.</text>
</comment>
<dbReference type="Proteomes" id="UP000014113">
    <property type="component" value="Unassembled WGS sequence"/>
</dbReference>
<reference evidence="2 3" key="1">
    <citation type="submission" date="2013-03" db="EMBL/GenBank/DDBJ databases">
        <title>The Genome Sequence of Enterococcus columbae ATCC_51263 (PacBio/Illumina hybrid assembly).</title>
        <authorList>
            <consortium name="The Broad Institute Genomics Platform"/>
            <consortium name="The Broad Institute Genome Sequencing Center for Infectious Disease"/>
            <person name="Earl A."/>
            <person name="Russ C."/>
            <person name="Gilmore M."/>
            <person name="Surin D."/>
            <person name="Walker B."/>
            <person name="Young S."/>
            <person name="Zeng Q."/>
            <person name="Gargeya S."/>
            <person name="Fitzgerald M."/>
            <person name="Haas B."/>
            <person name="Abouelleil A."/>
            <person name="Allen A.W."/>
            <person name="Alvarado L."/>
            <person name="Arachchi H.M."/>
            <person name="Berlin A.M."/>
            <person name="Chapman S.B."/>
            <person name="Gainer-Dewar J."/>
            <person name="Goldberg J."/>
            <person name="Griggs A."/>
            <person name="Gujja S."/>
            <person name="Hansen M."/>
            <person name="Howarth C."/>
            <person name="Imamovic A."/>
            <person name="Ireland A."/>
            <person name="Larimer J."/>
            <person name="McCowan C."/>
            <person name="Murphy C."/>
            <person name="Pearson M."/>
            <person name="Poon T.W."/>
            <person name="Priest M."/>
            <person name="Roberts A."/>
            <person name="Saif S."/>
            <person name="Shea T."/>
            <person name="Sisk P."/>
            <person name="Sykes S."/>
            <person name="Wortman J."/>
            <person name="Nusbaum C."/>
            <person name="Birren B."/>
        </authorList>
    </citation>
    <scope>NUCLEOTIDE SEQUENCE [LARGE SCALE GENOMIC DNA]</scope>
    <source>
        <strain evidence="2 3">ATCC 51263</strain>
    </source>
</reference>
<dbReference type="RefSeq" id="WP_016183859.1">
    <property type="nucleotide sequence ID" value="NZ_JXKI01000003.1"/>
</dbReference>
<accession>S1NUT5</accession>
<sequence>MIKHIINEYEISNILEYIDDKYHESIYLYLNINKYGLRNSKIKVWIQYNDNDIESVILKYYTGLHIYSRKKIFNIRELCQLIYSENPTIICAERSIIVKLGNLLPDYKIKFGFIAQYQRQNSFDFELKSNIVRALPQHYDDMIKMLLQDEIGKTYTYSDLKDQITNRIADNYSRSYCIYNGDKLVAQISTGAEESGVATLSYVMTDSHYRNKGYASELVKHLSEELSKEEFKVYLIYYDEIASQLYKKMGFEDIGLLGKLYK</sequence>
<dbReference type="OrthoDB" id="9796171at2"/>
<proteinExistence type="predicted"/>
<evidence type="ECO:0000313" key="2">
    <source>
        <dbReference type="EMBL" id="EOW83946.1"/>
    </source>
</evidence>
<dbReference type="PATRIC" id="fig|1121865.3.peg.1693"/>
<protein>
    <recommendedName>
        <fullName evidence="1">N-acetyltransferase domain-containing protein</fullName>
    </recommendedName>
</protein>
<evidence type="ECO:0000313" key="3">
    <source>
        <dbReference type="Proteomes" id="UP000014113"/>
    </source>
</evidence>
<dbReference type="CDD" id="cd04301">
    <property type="entry name" value="NAT_SF"/>
    <property type="match status" value="1"/>
</dbReference>
<name>S1NUT5_9ENTE</name>
<dbReference type="GO" id="GO:0016747">
    <property type="term" value="F:acyltransferase activity, transferring groups other than amino-acyl groups"/>
    <property type="evidence" value="ECO:0007669"/>
    <property type="project" value="InterPro"/>
</dbReference>
<dbReference type="AlphaFoldDB" id="S1NUT5"/>
<evidence type="ECO:0000259" key="1">
    <source>
        <dbReference type="PROSITE" id="PS51186"/>
    </source>
</evidence>
<dbReference type="InterPro" id="IPR000182">
    <property type="entry name" value="GNAT_dom"/>
</dbReference>
<dbReference type="eggNOG" id="COG3393">
    <property type="taxonomic scope" value="Bacteria"/>
</dbReference>
<dbReference type="SUPFAM" id="SSF55729">
    <property type="entry name" value="Acyl-CoA N-acyltransferases (Nat)"/>
    <property type="match status" value="1"/>
</dbReference>
<keyword evidence="3" id="KW-1185">Reference proteome</keyword>
<organism evidence="2 3">
    <name type="scientific">Enterococcus columbae DSM 7374 = ATCC 51263</name>
    <dbReference type="NCBI Taxonomy" id="1121865"/>
    <lineage>
        <taxon>Bacteria</taxon>
        <taxon>Bacillati</taxon>
        <taxon>Bacillota</taxon>
        <taxon>Bacilli</taxon>
        <taxon>Lactobacillales</taxon>
        <taxon>Enterococcaceae</taxon>
        <taxon>Enterococcus</taxon>
    </lineage>
</organism>
<dbReference type="Gene3D" id="3.40.630.30">
    <property type="match status" value="1"/>
</dbReference>
<dbReference type="InterPro" id="IPR016181">
    <property type="entry name" value="Acyl_CoA_acyltransferase"/>
</dbReference>
<dbReference type="EMBL" id="ASWJ01000006">
    <property type="protein sequence ID" value="EOW83946.1"/>
    <property type="molecule type" value="Genomic_DNA"/>
</dbReference>
<feature type="domain" description="N-acetyltransferase" evidence="1">
    <location>
        <begin position="129"/>
        <end position="262"/>
    </location>
</feature>